<proteinExistence type="predicted"/>
<dbReference type="Proteomes" id="UP001459277">
    <property type="component" value="Unassembled WGS sequence"/>
</dbReference>
<dbReference type="AlphaFoldDB" id="A0AAW2CV12"/>
<gene>
    <name evidence="1" type="ORF">SO802_015914</name>
</gene>
<sequence length="98" mass="11395">MIQKYYLLSVEKVFTSVKAFTLPNFQQSSEDSRLPPVYIRQLQLHSEVKTESKSVLNNGRGLSSLQRHWDLNYQGCLSVENELKDEFDRTRMIGLINS</sequence>
<accession>A0AAW2CV12</accession>
<dbReference type="EMBL" id="JAZDWU010000005">
    <property type="protein sequence ID" value="KAL0002133.1"/>
    <property type="molecule type" value="Genomic_DNA"/>
</dbReference>
<comment type="caution">
    <text evidence="1">The sequence shown here is derived from an EMBL/GenBank/DDBJ whole genome shotgun (WGS) entry which is preliminary data.</text>
</comment>
<evidence type="ECO:0000313" key="2">
    <source>
        <dbReference type="Proteomes" id="UP001459277"/>
    </source>
</evidence>
<keyword evidence="2" id="KW-1185">Reference proteome</keyword>
<name>A0AAW2CV12_9ROSI</name>
<protein>
    <submittedName>
        <fullName evidence="1">Uncharacterized protein</fullName>
    </submittedName>
</protein>
<reference evidence="1 2" key="1">
    <citation type="submission" date="2024-01" db="EMBL/GenBank/DDBJ databases">
        <title>A telomere-to-telomere, gap-free genome of sweet tea (Lithocarpus litseifolius).</title>
        <authorList>
            <person name="Zhou J."/>
        </authorList>
    </citation>
    <scope>NUCLEOTIDE SEQUENCE [LARGE SCALE GENOMIC DNA]</scope>
    <source>
        <strain evidence="1">Zhou-2022a</strain>
        <tissue evidence="1">Leaf</tissue>
    </source>
</reference>
<organism evidence="1 2">
    <name type="scientific">Lithocarpus litseifolius</name>
    <dbReference type="NCBI Taxonomy" id="425828"/>
    <lineage>
        <taxon>Eukaryota</taxon>
        <taxon>Viridiplantae</taxon>
        <taxon>Streptophyta</taxon>
        <taxon>Embryophyta</taxon>
        <taxon>Tracheophyta</taxon>
        <taxon>Spermatophyta</taxon>
        <taxon>Magnoliopsida</taxon>
        <taxon>eudicotyledons</taxon>
        <taxon>Gunneridae</taxon>
        <taxon>Pentapetalae</taxon>
        <taxon>rosids</taxon>
        <taxon>fabids</taxon>
        <taxon>Fagales</taxon>
        <taxon>Fagaceae</taxon>
        <taxon>Lithocarpus</taxon>
    </lineage>
</organism>
<evidence type="ECO:0000313" key="1">
    <source>
        <dbReference type="EMBL" id="KAL0002133.1"/>
    </source>
</evidence>